<name>A0A8S5VTY2_9VIRU</name>
<protein>
    <submittedName>
        <fullName evidence="1">Uncharacterized protein</fullName>
    </submittedName>
</protein>
<organism evidence="1">
    <name type="scientific">Tectiviridae sp</name>
    <dbReference type="NCBI Taxonomy" id="2831614"/>
    <lineage>
        <taxon>Viruses</taxon>
        <taxon>Varidnaviria</taxon>
        <taxon>Bamfordvirae</taxon>
        <taxon>Preplasmiviricota</taxon>
        <taxon>Prepoliviricotina</taxon>
        <taxon>Tectiliviricetes</taxon>
        <taxon>Kalamavirales</taxon>
        <taxon>Tectiviridae</taxon>
    </lineage>
</organism>
<proteinExistence type="predicted"/>
<evidence type="ECO:0000313" key="1">
    <source>
        <dbReference type="EMBL" id="DAG98349.1"/>
    </source>
</evidence>
<dbReference type="EMBL" id="BK035399">
    <property type="protein sequence ID" value="DAG98349.1"/>
    <property type="molecule type" value="Genomic_DNA"/>
</dbReference>
<reference evidence="1" key="1">
    <citation type="journal article" date="2021" name="Proc. Natl. Acad. Sci. U.S.A.">
        <title>A Catalog of Tens of Thousands of Viruses from Human Metagenomes Reveals Hidden Associations with Chronic Diseases.</title>
        <authorList>
            <person name="Tisza M.J."/>
            <person name="Buck C.B."/>
        </authorList>
    </citation>
    <scope>NUCLEOTIDE SEQUENCE</scope>
    <source>
        <strain evidence="1">CtUCb13</strain>
    </source>
</reference>
<accession>A0A8S5VTY2</accession>
<sequence length="60" mass="7190">MYLFEAHYIDMNNNEEIIVEIEFDGQFMENDKECYMYAMGRAYDLKKENECLATVEFIAC</sequence>